<sequence length="1766" mass="192052">MVSHSCLTDLPRRRRSITEETQDVSCAALPMNPLQYQCTDVSRRQCRRRRQRKSNARITKSNTSATMLSSAAVTAMLLLAPLPSTATASKSNLRSPNKQQQHHRNTASYPFLPSWTSETCTSTRPAESWETSHPSLEACCAGHFAWKTDACVAAGKLKLNSDNDGSSNSYPYLPDWGLGSCTNARPAKSWETGSSMLKICCEANFHNTVDDCVALGGGTLQDDASLFSSTTVAPPTNNLQFAPPAVIWWFPQWQSTSCTIDDDDTPAPEYMQNDPENQMSPTFKACCETHFKVSGEVQTCLDNSIVNAVPTRPPAVDNDMSTIPVDLSVYYYPKYTKNKCVVNGMTAPEYMQSDPIVYMSKSASECCEVQFPLNVEQCWKRSGVVVVNDSGSGGTNDGGTDTSNNDAMFNAARYQDHYYPNFQTMGCVNENDAPSYMKEDPGAFFFTTIELCCRSENYELDYQTCVENSVDSNGGESGENADDDMGQNSSQVETYVPQLVIGFSGRMYFQNVFIPSSNQANMVVVRDAIIRAVKSSLSRGYNVMKIETKYFDGVNLIGIRRRRLSGESLEEESEFGFHPRELARMQMFSFDLTISTDCSRACAQDVSTSGREASFTIGEYFEDSIKDGTVYHALKSDMESQGLIGPFYSASLNDGNLMYESAVLDMLTYTFEPTPLESSKPSVEPSSSPTRSPSASPSDPPTKWKSSNPTNSPTSAPTPGFKFYPDYSLGTCKADGKHSEFEFNFFDSLEECCNFPWLVKENCLQLGGRYTKMPTMLPTSKPSMAPSRSPTKSPSSSPSQHPTRKQVSAPVTQAPVTGNPTPSPSREPVGGCTNLYHMDTEGNVDTCTNSLTYPSAWDNVQVVHMHLFATAQACCDAKFSTASDCHVVNVCEDDTTTENSSPTGTTSTAAHPSPTATCGNLGYHVNLEKDGSCTDDNNIVTEWLPQMYFTTGEACCDKFIPGECNIVKTCSSDAATTVSATPPPVSSPSGGTPACDAKFHISIVNGAQGTGLDCSVVNVCGKQQEEASAGCAVGWHPSLDEEFTCTNSDNFIAMWPPTMFFDTGEGCCDEFFNGPCNIVADCSSPIEVATTTTTKPTTVVISQALLLDWESETIDDNLVKFEGIGKWSIDDSQPCCRDGVAIHSPRLIPGEYSTMVIEYSAPSGGSRLSFDHNVGLGTFTFFIDGKEKLKVAVPGGGTNTFMGDLEPGDHKLSWRFDAPVMANLPFETTLADQVAACALHHYHHVLPNNNGGKPQAGKEWTVYAAVIACQGRRSTDVGDGAHHVNSVDDNDDLWVVSCATGSKCTSVNSVVSSLPTPVSTTVISVDTTPSSKGTFKRNVSREEETKICQLYNGMILKDSHAEVLARRGLMAALWKEIEHTLTQSIKEQSKNNGAPSPTSKHLLEVATPLSTPQFRLKSGITLHMYISDSPCGDASIYEIKTMKMQESNQSEGSTKYFGNNITTDGFEPGLNFTGAKIIMSANTSTKSISSVLTFTPATSQSIAIQLGREDIQQLGALRLKSSRSNIPPNQRSSSMCCSDKLLVALERALPTRVENTLKSSLEASLSVGPPTVAVIDQTFDNSKSASEHRYMISQVDNRIPYGGIVKVSTQQLGSNKRRKMNHDTEKTDCSCNVRKESACGMSLNWHQSQTSTKANMPEITIGASGLKRGKKPKKPRDALNCASRLCRLSFFQCWMKCVKMSSNCSVPNGDSKGDRSYKQCKDSVDDNAAVCVDSILGGGVREEYNTGPLRGWVRSGIDGDFAISLD</sequence>
<evidence type="ECO:0000313" key="15">
    <source>
        <dbReference type="Proteomes" id="UP000001449"/>
    </source>
</evidence>
<dbReference type="HOGENOM" id="CLU_238962_0_0_1"/>
<feature type="compositionally biased region" description="Low complexity" evidence="12">
    <location>
        <begin position="706"/>
        <end position="719"/>
    </location>
</feature>
<proteinExistence type="inferred from homology"/>
<evidence type="ECO:0000313" key="14">
    <source>
        <dbReference type="EMBL" id="EED94896.1"/>
    </source>
</evidence>
<dbReference type="InterPro" id="IPR002466">
    <property type="entry name" value="A_deamin"/>
</dbReference>
<keyword evidence="4" id="KW-0862">Zinc</keyword>
<dbReference type="PANTHER" id="PTHR46516:SF1">
    <property type="entry name" value="TRNA-SPECIFIC ADENOSINE DEAMINASE 1"/>
    <property type="match status" value="1"/>
</dbReference>
<dbReference type="GeneID" id="7452447"/>
<dbReference type="Pfam" id="PF02137">
    <property type="entry name" value="A_deamin"/>
    <property type="match status" value="1"/>
</dbReference>
<feature type="region of interest" description="Disordered" evidence="12">
    <location>
        <begin position="774"/>
        <end position="834"/>
    </location>
</feature>
<feature type="compositionally biased region" description="Low complexity" evidence="12">
    <location>
        <begin position="675"/>
        <end position="697"/>
    </location>
</feature>
<evidence type="ECO:0000256" key="10">
    <source>
        <dbReference type="ARBA" id="ARBA00041760"/>
    </source>
</evidence>
<feature type="region of interest" description="Disordered" evidence="12">
    <location>
        <begin position="675"/>
        <end position="720"/>
    </location>
</feature>
<accession>B8BV96</accession>
<gene>
    <name evidence="14" type="ORF">THAPSDRAFT_21439</name>
</gene>
<name>B8BV96_THAPS</name>
<dbReference type="GO" id="GO:0043829">
    <property type="term" value="F:tRNA-specific adenosine-37 deaminase activity"/>
    <property type="evidence" value="ECO:0007669"/>
    <property type="project" value="UniProtKB-EC"/>
</dbReference>
<dbReference type="GO" id="GO:0008033">
    <property type="term" value="P:tRNA processing"/>
    <property type="evidence" value="ECO:0000318"/>
    <property type="project" value="GO_Central"/>
</dbReference>
<dbReference type="SMART" id="SM00552">
    <property type="entry name" value="ADEAMc"/>
    <property type="match status" value="1"/>
</dbReference>
<dbReference type="PROSITE" id="PS50141">
    <property type="entry name" value="A_DEAMIN_EDITASE"/>
    <property type="match status" value="1"/>
</dbReference>
<reference evidence="14 15" key="2">
    <citation type="journal article" date="2008" name="Nature">
        <title>The Phaeodactylum genome reveals the evolutionary history of diatom genomes.</title>
        <authorList>
            <person name="Bowler C."/>
            <person name="Allen A.E."/>
            <person name="Badger J.H."/>
            <person name="Grimwood J."/>
            <person name="Jabbari K."/>
            <person name="Kuo A."/>
            <person name="Maheswari U."/>
            <person name="Martens C."/>
            <person name="Maumus F."/>
            <person name="Otillar R.P."/>
            <person name="Rayko E."/>
            <person name="Salamov A."/>
            <person name="Vandepoele K."/>
            <person name="Beszteri B."/>
            <person name="Gruber A."/>
            <person name="Heijde M."/>
            <person name="Katinka M."/>
            <person name="Mock T."/>
            <person name="Valentin K."/>
            <person name="Verret F."/>
            <person name="Berges J.A."/>
            <person name="Brownlee C."/>
            <person name="Cadoret J.P."/>
            <person name="Chiovitti A."/>
            <person name="Choi C.J."/>
            <person name="Coesel S."/>
            <person name="De Martino A."/>
            <person name="Detter J.C."/>
            <person name="Durkin C."/>
            <person name="Falciatore A."/>
            <person name="Fournet J."/>
            <person name="Haruta M."/>
            <person name="Huysman M.J."/>
            <person name="Jenkins B.D."/>
            <person name="Jiroutova K."/>
            <person name="Jorgensen R.E."/>
            <person name="Joubert Y."/>
            <person name="Kaplan A."/>
            <person name="Kroger N."/>
            <person name="Kroth P.G."/>
            <person name="La Roche J."/>
            <person name="Lindquist E."/>
            <person name="Lommer M."/>
            <person name="Martin-Jezequel V."/>
            <person name="Lopez P.J."/>
            <person name="Lucas S."/>
            <person name="Mangogna M."/>
            <person name="McGinnis K."/>
            <person name="Medlin L.K."/>
            <person name="Montsant A."/>
            <person name="Oudot-Le Secq M.P."/>
            <person name="Napoli C."/>
            <person name="Obornik M."/>
            <person name="Parker M.S."/>
            <person name="Petit J.L."/>
            <person name="Porcel B.M."/>
            <person name="Poulsen N."/>
            <person name="Robison M."/>
            <person name="Rychlewski L."/>
            <person name="Rynearson T.A."/>
            <person name="Schmutz J."/>
            <person name="Shapiro H."/>
            <person name="Siaut M."/>
            <person name="Stanley M."/>
            <person name="Sussman M.R."/>
            <person name="Taylor A.R."/>
            <person name="Vardi A."/>
            <person name="von Dassow P."/>
            <person name="Vyverman W."/>
            <person name="Willis A."/>
            <person name="Wyrwicz L.S."/>
            <person name="Rokhsar D.S."/>
            <person name="Weissenbach J."/>
            <person name="Armbrust E.V."/>
            <person name="Green B.R."/>
            <person name="Van de Peer Y."/>
            <person name="Grigoriev I.V."/>
        </authorList>
    </citation>
    <scope>NUCLEOTIDE SEQUENCE [LARGE SCALE GENOMIC DNA]</scope>
    <source>
        <strain evidence="14 15">CCMP1335</strain>
    </source>
</reference>
<dbReference type="InParanoid" id="B8BV96"/>
<feature type="region of interest" description="Disordered" evidence="12">
    <location>
        <begin position="87"/>
        <end position="108"/>
    </location>
</feature>
<comment type="catalytic activity">
    <reaction evidence="11">
        <text>adenosine(37) in tRNA(Ala) + H2O + H(+) = inosine(37) in tRNA(Ala) + NH4(+)</text>
        <dbReference type="Rhea" id="RHEA:50968"/>
        <dbReference type="Rhea" id="RHEA-COMP:12855"/>
        <dbReference type="Rhea" id="RHEA-COMP:12856"/>
        <dbReference type="ChEBI" id="CHEBI:15377"/>
        <dbReference type="ChEBI" id="CHEBI:15378"/>
        <dbReference type="ChEBI" id="CHEBI:28938"/>
        <dbReference type="ChEBI" id="CHEBI:74411"/>
        <dbReference type="ChEBI" id="CHEBI:82852"/>
        <dbReference type="EC" id="3.5.4.34"/>
    </reaction>
</comment>
<keyword evidence="15" id="KW-1185">Reference proteome</keyword>
<evidence type="ECO:0000256" key="1">
    <source>
        <dbReference type="ARBA" id="ARBA00022694"/>
    </source>
</evidence>
<dbReference type="PANTHER" id="PTHR46516">
    <property type="entry name" value="TRNA-SPECIFIC ADENOSINE DEAMINASE 1"/>
    <property type="match status" value="1"/>
</dbReference>
<dbReference type="OMA" id="ICCEANF"/>
<dbReference type="GO" id="GO:0008251">
    <property type="term" value="F:tRNA-specific adenosine deaminase activity"/>
    <property type="evidence" value="ECO:0000318"/>
    <property type="project" value="GO_Central"/>
</dbReference>
<dbReference type="GO" id="GO:0003723">
    <property type="term" value="F:RNA binding"/>
    <property type="evidence" value="ECO:0007669"/>
    <property type="project" value="InterPro"/>
</dbReference>
<feature type="domain" description="A to I editase" evidence="13">
    <location>
        <begin position="1331"/>
        <end position="1696"/>
    </location>
</feature>
<dbReference type="GO" id="GO:0046872">
    <property type="term" value="F:metal ion binding"/>
    <property type="evidence" value="ECO:0007669"/>
    <property type="project" value="UniProtKB-KW"/>
</dbReference>
<evidence type="ECO:0000256" key="6">
    <source>
        <dbReference type="ARBA" id="ARBA00037784"/>
    </source>
</evidence>
<evidence type="ECO:0000256" key="7">
    <source>
        <dbReference type="ARBA" id="ARBA00038326"/>
    </source>
</evidence>
<dbReference type="eggNOG" id="ENOG502TDDB">
    <property type="taxonomic scope" value="Eukaryota"/>
</dbReference>
<dbReference type="STRING" id="35128.B8BV96"/>
<evidence type="ECO:0000256" key="8">
    <source>
        <dbReference type="ARBA" id="ARBA00038940"/>
    </source>
</evidence>
<keyword evidence="3" id="KW-0378">Hydrolase</keyword>
<keyword evidence="1" id="KW-0819">tRNA processing</keyword>
<feature type="compositionally biased region" description="Polar residues" evidence="12">
    <location>
        <begin position="90"/>
        <end position="99"/>
    </location>
</feature>
<evidence type="ECO:0000256" key="9">
    <source>
        <dbReference type="ARBA" id="ARBA00040502"/>
    </source>
</evidence>
<evidence type="ECO:0000256" key="12">
    <source>
        <dbReference type="SAM" id="MobiDB-lite"/>
    </source>
</evidence>
<evidence type="ECO:0000256" key="4">
    <source>
        <dbReference type="ARBA" id="ARBA00022833"/>
    </source>
</evidence>
<comment type="function">
    <text evidence="6">Specifically deaminates adenosine-37 to inosine in tRNA-Ala.</text>
</comment>
<evidence type="ECO:0000256" key="3">
    <source>
        <dbReference type="ARBA" id="ARBA00022801"/>
    </source>
</evidence>
<dbReference type="KEGG" id="tps:THAPSDRAFT_21439"/>
<evidence type="ECO:0000259" key="13">
    <source>
        <dbReference type="PROSITE" id="PS50141"/>
    </source>
</evidence>
<evidence type="ECO:0000256" key="5">
    <source>
        <dbReference type="ARBA" id="ARBA00037026"/>
    </source>
</evidence>
<evidence type="ECO:0000256" key="2">
    <source>
        <dbReference type="ARBA" id="ARBA00022723"/>
    </source>
</evidence>
<evidence type="ECO:0000256" key="11">
    <source>
        <dbReference type="ARBA" id="ARBA00047635"/>
    </source>
</evidence>
<dbReference type="PaxDb" id="35128-Thaps21439"/>
<keyword evidence="2" id="KW-0479">Metal-binding</keyword>
<dbReference type="Proteomes" id="UP000001449">
    <property type="component" value="Chromosome 2"/>
</dbReference>
<dbReference type="EMBL" id="CM000639">
    <property type="protein sequence ID" value="EED94896.1"/>
    <property type="molecule type" value="Genomic_DNA"/>
</dbReference>
<feature type="compositionally biased region" description="Polar residues" evidence="12">
    <location>
        <begin position="805"/>
        <end position="820"/>
    </location>
</feature>
<comment type="similarity">
    <text evidence="7">Belongs to the ADAT1 family.</text>
</comment>
<feature type="compositionally biased region" description="Low complexity" evidence="12">
    <location>
        <begin position="786"/>
        <end position="799"/>
    </location>
</feature>
<dbReference type="EC" id="3.5.4.34" evidence="8"/>
<organism evidence="14 15">
    <name type="scientific">Thalassiosira pseudonana</name>
    <name type="common">Marine diatom</name>
    <name type="synonym">Cyclotella nana</name>
    <dbReference type="NCBI Taxonomy" id="35128"/>
    <lineage>
        <taxon>Eukaryota</taxon>
        <taxon>Sar</taxon>
        <taxon>Stramenopiles</taxon>
        <taxon>Ochrophyta</taxon>
        <taxon>Bacillariophyta</taxon>
        <taxon>Coscinodiscophyceae</taxon>
        <taxon>Thalassiosirophycidae</taxon>
        <taxon>Thalassiosirales</taxon>
        <taxon>Thalassiosiraceae</taxon>
        <taxon>Thalassiosira</taxon>
    </lineage>
</organism>
<protein>
    <recommendedName>
        <fullName evidence="9">tRNA-specific adenosine deaminase 1</fullName>
        <ecNumber evidence="8">3.5.4.34</ecNumber>
    </recommendedName>
    <alternativeName>
        <fullName evidence="10">tRNA-specific adenosine-37 deaminase</fullName>
    </alternativeName>
</protein>
<dbReference type="RefSeq" id="XP_002287453.1">
    <property type="nucleotide sequence ID" value="XM_002287417.1"/>
</dbReference>
<reference evidence="14 15" key="1">
    <citation type="journal article" date="2004" name="Science">
        <title>The genome of the diatom Thalassiosira pseudonana: ecology, evolution, and metabolism.</title>
        <authorList>
            <person name="Armbrust E.V."/>
            <person name="Berges J.A."/>
            <person name="Bowler C."/>
            <person name="Green B.R."/>
            <person name="Martinez D."/>
            <person name="Putnam N.H."/>
            <person name="Zhou S."/>
            <person name="Allen A.E."/>
            <person name="Apt K.E."/>
            <person name="Bechner M."/>
            <person name="Brzezinski M.A."/>
            <person name="Chaal B.K."/>
            <person name="Chiovitti A."/>
            <person name="Davis A.K."/>
            <person name="Demarest M.S."/>
            <person name="Detter J.C."/>
            <person name="Glavina T."/>
            <person name="Goodstein D."/>
            <person name="Hadi M.Z."/>
            <person name="Hellsten U."/>
            <person name="Hildebrand M."/>
            <person name="Jenkins B.D."/>
            <person name="Jurka J."/>
            <person name="Kapitonov V.V."/>
            <person name="Kroger N."/>
            <person name="Lau W.W."/>
            <person name="Lane T.W."/>
            <person name="Larimer F.W."/>
            <person name="Lippmeier J.C."/>
            <person name="Lucas S."/>
            <person name="Medina M."/>
            <person name="Montsant A."/>
            <person name="Obornik M."/>
            <person name="Parker M.S."/>
            <person name="Palenik B."/>
            <person name="Pazour G.J."/>
            <person name="Richardson P.M."/>
            <person name="Rynearson T.A."/>
            <person name="Saito M.A."/>
            <person name="Schwartz D.C."/>
            <person name="Thamatrakoln K."/>
            <person name="Valentin K."/>
            <person name="Vardi A."/>
            <person name="Wilkerson F.P."/>
            <person name="Rokhsar D.S."/>
        </authorList>
    </citation>
    <scope>NUCLEOTIDE SEQUENCE [LARGE SCALE GENOMIC DNA]</scope>
    <source>
        <strain evidence="14 15">CCMP1335</strain>
    </source>
</reference>
<comment type="cofactor">
    <cofactor evidence="5">
        <name>1D-myo-inositol hexakisphosphate</name>
        <dbReference type="ChEBI" id="CHEBI:58130"/>
    </cofactor>
</comment>